<feature type="repeat" description="NHL" evidence="2">
    <location>
        <begin position="748"/>
        <end position="787"/>
    </location>
</feature>
<dbReference type="AlphaFoldDB" id="A0A821EFC4"/>
<dbReference type="CDD" id="cd05819">
    <property type="entry name" value="NHL"/>
    <property type="match status" value="3"/>
</dbReference>
<dbReference type="Proteomes" id="UP000663862">
    <property type="component" value="Unassembled WGS sequence"/>
</dbReference>
<dbReference type="SUPFAM" id="SSF101898">
    <property type="entry name" value="NHL repeat"/>
    <property type="match status" value="2"/>
</dbReference>
<dbReference type="Gene3D" id="2.40.10.500">
    <property type="match status" value="1"/>
</dbReference>
<dbReference type="GO" id="GO:0008270">
    <property type="term" value="F:zinc ion binding"/>
    <property type="evidence" value="ECO:0007669"/>
    <property type="project" value="UniProtKB-KW"/>
</dbReference>
<gene>
    <name evidence="3" type="ORF">TSG867_LOCUS29797</name>
</gene>
<dbReference type="PANTHER" id="PTHR24104:SF25">
    <property type="entry name" value="PROTEIN LIN-41"/>
    <property type="match status" value="1"/>
</dbReference>
<dbReference type="InterPro" id="IPR001258">
    <property type="entry name" value="NHL_repeat"/>
</dbReference>
<sequence length="1068" mass="113738">MFVNINNTDYVPNRQNSIINVWLEGNSPPIIYNIINSGAYSIFVTSDEDFYFSYGGGGVNEVILNNATTLSTVYFNGACWNIFIDTNNSLYCALSSQHQVIKRSLNSSDNNLSVVAGTGCPGFLPYMLYSPSGIFVDINFNLYVADSDNDRIQLFQPGNLNGTTVAGNGAPGTIELSYPVNVVLDAAGYLFIVDCQNNRIVGSGPNGFLCIVGCSGGWGSRSDQLFYPYSMAFDSYGNIYVADTYNNRIQKFYVSGNFCNLSTTTNTMGNITTTLQINSLLTTTPSIGNVALPSNQLNVSLNQPRFCALATWSPDGITIADSSEIGPNAISLFITTNNTIYVVEPSYNNIQVLLADNGNLLGTISGGVQNPYSIFITSAGDIYTDSTAETGQINKLLLNTNNNIPVMYITGNCFDLFIDINSTIYCSAGGLNIVVAKSLYDSLNTSTVVAGTGCSGSLINMLDSPTGIFVDINFNLYVADSNNNRIQLFQPGNLNGTTSAGQGAPETIMLNNPTDVVLDGDGYLFIVDSGNNRIVGSGPNGFRCIVGCSGASGSGPTQLNGPQSIAFDSDGNIYVTDTQNSRLQKFNPSPLSCIISYNEPKICPTALWNPNAAIFADNTMVGIQPTNIFVDAIDGVYVSSPSLNLIRVWSTESMIPTRNLSGNLNDASGIFVIVNGDMYASSGILGDVYRWRVNATNSVLVMNTLWTCFSLFIDINNTLYCSVESQHLVLDFSLNITSNAPTIAAGNGSNGSTSNMLNKPQGIFVDIDFSLYVADCNNDRVQKFNFGKLNGTTVFGNGMFGANTVSCPSGVVIDADGNLFIVDKNNHRIVRSGPIGFQCIVGCTGSYGPALDQLYFPVTMAFDSVGNILVADTNNDRILTFLLDLSYCDTPTTGAMQTTIQLLGEEFSTMQWQSSTVTGLISSRPVIITVAPRTVATTPPATITIPVNNSTTHAASISANNTTIPMTTISANNTTIPMTTIPANNATMHTTDIPPNISTTPMTTLPAGNATIPVNNTVTPTSAIPANNTIMPMTTLPAGNATTAMTTIPANNATMHMTGIPANNTIMP</sequence>
<accession>A0A821EFC4</accession>
<feature type="repeat" description="NHL" evidence="2">
    <location>
        <begin position="841"/>
        <end position="884"/>
    </location>
</feature>
<dbReference type="InterPro" id="IPR011042">
    <property type="entry name" value="6-blade_b-propeller_TolB-like"/>
</dbReference>
<feature type="repeat" description="NHL" evidence="2">
    <location>
        <begin position="212"/>
        <end position="255"/>
    </location>
</feature>
<dbReference type="InterPro" id="IPR050952">
    <property type="entry name" value="TRIM-NHL_E3_ligases"/>
</dbReference>
<evidence type="ECO:0000256" key="2">
    <source>
        <dbReference type="PROSITE-ProRule" id="PRU00504"/>
    </source>
</evidence>
<dbReference type="Gene3D" id="2.120.10.30">
    <property type="entry name" value="TolB, C-terminal domain"/>
    <property type="match status" value="4"/>
</dbReference>
<keyword evidence="1" id="KW-0677">Repeat</keyword>
<reference evidence="3" key="1">
    <citation type="submission" date="2021-02" db="EMBL/GenBank/DDBJ databases">
        <authorList>
            <person name="Nowell W R."/>
        </authorList>
    </citation>
    <scope>NUCLEOTIDE SEQUENCE</scope>
</reference>
<comment type="caution">
    <text evidence="3">The sequence shown here is derived from an EMBL/GenBank/DDBJ whole genome shotgun (WGS) entry which is preliminary data.</text>
</comment>
<dbReference type="PROSITE" id="PS51125">
    <property type="entry name" value="NHL"/>
    <property type="match status" value="6"/>
</dbReference>
<dbReference type="EMBL" id="CAJOBQ010004368">
    <property type="protein sequence ID" value="CAF4634365.1"/>
    <property type="molecule type" value="Genomic_DNA"/>
</dbReference>
<evidence type="ECO:0000313" key="4">
    <source>
        <dbReference type="Proteomes" id="UP000663862"/>
    </source>
</evidence>
<feature type="repeat" description="NHL" evidence="2">
    <location>
        <begin position="453"/>
        <end position="492"/>
    </location>
</feature>
<proteinExistence type="predicted"/>
<feature type="repeat" description="NHL" evidence="2">
    <location>
        <begin position="119"/>
        <end position="158"/>
    </location>
</feature>
<evidence type="ECO:0000313" key="3">
    <source>
        <dbReference type="EMBL" id="CAF4634365.1"/>
    </source>
</evidence>
<evidence type="ECO:0000256" key="1">
    <source>
        <dbReference type="ARBA" id="ARBA00022737"/>
    </source>
</evidence>
<evidence type="ECO:0008006" key="5">
    <source>
        <dbReference type="Google" id="ProtNLM"/>
    </source>
</evidence>
<feature type="repeat" description="NHL" evidence="2">
    <location>
        <begin position="546"/>
        <end position="589"/>
    </location>
</feature>
<name>A0A821EFC4_9BILA</name>
<feature type="non-terminal residue" evidence="3">
    <location>
        <position position="1"/>
    </location>
</feature>
<protein>
    <recommendedName>
        <fullName evidence="5">NHL repeat containing protein</fullName>
    </recommendedName>
</protein>
<organism evidence="3 4">
    <name type="scientific">Rotaria socialis</name>
    <dbReference type="NCBI Taxonomy" id="392032"/>
    <lineage>
        <taxon>Eukaryota</taxon>
        <taxon>Metazoa</taxon>
        <taxon>Spiralia</taxon>
        <taxon>Gnathifera</taxon>
        <taxon>Rotifera</taxon>
        <taxon>Eurotatoria</taxon>
        <taxon>Bdelloidea</taxon>
        <taxon>Philodinida</taxon>
        <taxon>Philodinidae</taxon>
        <taxon>Rotaria</taxon>
    </lineage>
</organism>
<dbReference type="SUPFAM" id="SSF63829">
    <property type="entry name" value="Calcium-dependent phosphotriesterase"/>
    <property type="match status" value="1"/>
</dbReference>
<dbReference type="PANTHER" id="PTHR24104">
    <property type="entry name" value="E3 UBIQUITIN-PROTEIN LIGASE NHLRC1-RELATED"/>
    <property type="match status" value="1"/>
</dbReference>
<dbReference type="Pfam" id="PF01436">
    <property type="entry name" value="NHL"/>
    <property type="match status" value="3"/>
</dbReference>